<dbReference type="EMBL" id="MLFT02000007">
    <property type="protein sequence ID" value="PHT43748.1"/>
    <property type="molecule type" value="Genomic_DNA"/>
</dbReference>
<accession>A0A2G2WET2</accession>
<proteinExistence type="predicted"/>
<dbReference type="Proteomes" id="UP000224567">
    <property type="component" value="Unassembled WGS sequence"/>
</dbReference>
<feature type="region of interest" description="Disordered" evidence="1">
    <location>
        <begin position="1"/>
        <end position="49"/>
    </location>
</feature>
<evidence type="ECO:0000313" key="3">
    <source>
        <dbReference type="Proteomes" id="UP000224567"/>
    </source>
</evidence>
<gene>
    <name evidence="2" type="ORF">CQW23_17773</name>
</gene>
<organism evidence="2 3">
    <name type="scientific">Capsicum baccatum</name>
    <name type="common">Peruvian pepper</name>
    <dbReference type="NCBI Taxonomy" id="33114"/>
    <lineage>
        <taxon>Eukaryota</taxon>
        <taxon>Viridiplantae</taxon>
        <taxon>Streptophyta</taxon>
        <taxon>Embryophyta</taxon>
        <taxon>Tracheophyta</taxon>
        <taxon>Spermatophyta</taxon>
        <taxon>Magnoliopsida</taxon>
        <taxon>eudicotyledons</taxon>
        <taxon>Gunneridae</taxon>
        <taxon>Pentapetalae</taxon>
        <taxon>asterids</taxon>
        <taxon>lamiids</taxon>
        <taxon>Solanales</taxon>
        <taxon>Solanaceae</taxon>
        <taxon>Solanoideae</taxon>
        <taxon>Capsiceae</taxon>
        <taxon>Capsicum</taxon>
    </lineage>
</organism>
<dbReference type="AlphaFoldDB" id="A0A2G2WET2"/>
<keyword evidence="3" id="KW-1185">Reference proteome</keyword>
<evidence type="ECO:0000313" key="2">
    <source>
        <dbReference type="EMBL" id="PHT43748.1"/>
    </source>
</evidence>
<reference evidence="3" key="2">
    <citation type="journal article" date="2017" name="J. Anim. Genet.">
        <title>Multiple reference genome sequences of hot pepper reveal the massive evolution of plant disease resistance genes by retroduplication.</title>
        <authorList>
            <person name="Kim S."/>
            <person name="Park J."/>
            <person name="Yeom S.-I."/>
            <person name="Kim Y.-M."/>
            <person name="Seo E."/>
            <person name="Kim K.-T."/>
            <person name="Kim M.-S."/>
            <person name="Lee J.M."/>
            <person name="Cheong K."/>
            <person name="Shin H.-S."/>
            <person name="Kim S.-B."/>
            <person name="Han K."/>
            <person name="Lee J."/>
            <person name="Park M."/>
            <person name="Lee H.-A."/>
            <person name="Lee H.-Y."/>
            <person name="Lee Y."/>
            <person name="Oh S."/>
            <person name="Lee J.H."/>
            <person name="Choi E."/>
            <person name="Choi E."/>
            <person name="Lee S.E."/>
            <person name="Jeon J."/>
            <person name="Kim H."/>
            <person name="Choi G."/>
            <person name="Song H."/>
            <person name="Lee J."/>
            <person name="Lee S.-C."/>
            <person name="Kwon J.-K."/>
            <person name="Lee H.-Y."/>
            <person name="Koo N."/>
            <person name="Hong Y."/>
            <person name="Kim R.W."/>
            <person name="Kang W.-H."/>
            <person name="Huh J.H."/>
            <person name="Kang B.-C."/>
            <person name="Yang T.-J."/>
            <person name="Lee Y.-H."/>
            <person name="Bennetzen J.L."/>
            <person name="Choi D."/>
        </authorList>
    </citation>
    <scope>NUCLEOTIDE SEQUENCE [LARGE SCALE GENOMIC DNA]</scope>
    <source>
        <strain evidence="3">cv. PBC81</strain>
    </source>
</reference>
<name>A0A2G2WET2_CAPBA</name>
<sequence length="102" mass="10864">MVVVADSDSGGGDNDDDDSGAEVMVMMDSGGGGGVIDGDGDDNRHNYNDEYNKDNYVLCRVKRKRGKDDNPIVPKETIEVEELNGIIGSNDAAPCVVVVEDE</sequence>
<protein>
    <submittedName>
        <fullName evidence="2">Uncharacterized protein</fullName>
    </submittedName>
</protein>
<evidence type="ECO:0000256" key="1">
    <source>
        <dbReference type="SAM" id="MobiDB-lite"/>
    </source>
</evidence>
<reference evidence="2 3" key="1">
    <citation type="journal article" date="2017" name="Genome Biol.">
        <title>New reference genome sequences of hot pepper reveal the massive evolution of plant disease-resistance genes by retroduplication.</title>
        <authorList>
            <person name="Kim S."/>
            <person name="Park J."/>
            <person name="Yeom S.I."/>
            <person name="Kim Y.M."/>
            <person name="Seo E."/>
            <person name="Kim K.T."/>
            <person name="Kim M.S."/>
            <person name="Lee J.M."/>
            <person name="Cheong K."/>
            <person name="Shin H.S."/>
            <person name="Kim S.B."/>
            <person name="Han K."/>
            <person name="Lee J."/>
            <person name="Park M."/>
            <person name="Lee H.A."/>
            <person name="Lee H.Y."/>
            <person name="Lee Y."/>
            <person name="Oh S."/>
            <person name="Lee J.H."/>
            <person name="Choi E."/>
            <person name="Choi E."/>
            <person name="Lee S.E."/>
            <person name="Jeon J."/>
            <person name="Kim H."/>
            <person name="Choi G."/>
            <person name="Song H."/>
            <person name="Lee J."/>
            <person name="Lee S.C."/>
            <person name="Kwon J.K."/>
            <person name="Lee H.Y."/>
            <person name="Koo N."/>
            <person name="Hong Y."/>
            <person name="Kim R.W."/>
            <person name="Kang W.H."/>
            <person name="Huh J.H."/>
            <person name="Kang B.C."/>
            <person name="Yang T.J."/>
            <person name="Lee Y.H."/>
            <person name="Bennetzen J.L."/>
            <person name="Choi D."/>
        </authorList>
    </citation>
    <scope>NUCLEOTIDE SEQUENCE [LARGE SCALE GENOMIC DNA]</scope>
    <source>
        <strain evidence="3">cv. PBC81</strain>
    </source>
</reference>
<comment type="caution">
    <text evidence="2">The sequence shown here is derived from an EMBL/GenBank/DDBJ whole genome shotgun (WGS) entry which is preliminary data.</text>
</comment>